<dbReference type="PANTHER" id="PTHR43877:SF2">
    <property type="entry name" value="AMINOALKYLPHOSPHONATE N-ACETYLTRANSFERASE-RELATED"/>
    <property type="match status" value="1"/>
</dbReference>
<dbReference type="InterPro" id="IPR000182">
    <property type="entry name" value="GNAT_dom"/>
</dbReference>
<dbReference type="Gene3D" id="3.40.630.30">
    <property type="match status" value="1"/>
</dbReference>
<dbReference type="PROSITE" id="PS51186">
    <property type="entry name" value="GNAT"/>
    <property type="match status" value="1"/>
</dbReference>
<protein>
    <submittedName>
        <fullName evidence="4">N-acetyltransferase YhbS</fullName>
    </submittedName>
</protein>
<dbReference type="PANTHER" id="PTHR43877">
    <property type="entry name" value="AMINOALKYLPHOSPHONATE N-ACETYLTRANSFERASE-RELATED-RELATED"/>
    <property type="match status" value="1"/>
</dbReference>
<dbReference type="Pfam" id="PF00583">
    <property type="entry name" value="Acetyltransf_1"/>
    <property type="match status" value="1"/>
</dbReference>
<dbReference type="Proteomes" id="UP000703720">
    <property type="component" value="Unassembled WGS sequence"/>
</dbReference>
<dbReference type="EMBL" id="JAGIOA010000001">
    <property type="protein sequence ID" value="MBP2378181.1"/>
    <property type="molecule type" value="Genomic_DNA"/>
</dbReference>
<dbReference type="InterPro" id="IPR016181">
    <property type="entry name" value="Acyl_CoA_acyltransferase"/>
</dbReference>
<name>A0ABS4WPU7_9MICO</name>
<evidence type="ECO:0000313" key="4">
    <source>
        <dbReference type="EMBL" id="MBP2378181.1"/>
    </source>
</evidence>
<proteinExistence type="predicted"/>
<evidence type="ECO:0000313" key="5">
    <source>
        <dbReference type="Proteomes" id="UP000703720"/>
    </source>
</evidence>
<sequence>MIEPETSSDQTGDTGPDVAIASMTEADAGEVLTLQRAAFVSEAQIYGSADMPPLTQTLAEVEAELRAGSGLTARMNGRLVGAIRFVEDDDVLLIGRIAIAPDMQGEGIGRTLLDEAERSSRATEAELFTGSLSEANIRLYEACGYRETVRVPDGDGTEQVFLRKPLHQVGDPSEPGASG</sequence>
<evidence type="ECO:0000256" key="2">
    <source>
        <dbReference type="ARBA" id="ARBA00023315"/>
    </source>
</evidence>
<feature type="domain" description="N-acetyltransferase" evidence="3">
    <location>
        <begin position="18"/>
        <end position="167"/>
    </location>
</feature>
<dbReference type="InterPro" id="IPR050832">
    <property type="entry name" value="Bact_Acetyltransf"/>
</dbReference>
<dbReference type="SUPFAM" id="SSF55729">
    <property type="entry name" value="Acyl-CoA N-acyltransferases (Nat)"/>
    <property type="match status" value="1"/>
</dbReference>
<accession>A0ABS4WPU7</accession>
<dbReference type="CDD" id="cd04301">
    <property type="entry name" value="NAT_SF"/>
    <property type="match status" value="1"/>
</dbReference>
<comment type="caution">
    <text evidence="4">The sequence shown here is derived from an EMBL/GenBank/DDBJ whole genome shotgun (WGS) entry which is preliminary data.</text>
</comment>
<evidence type="ECO:0000256" key="1">
    <source>
        <dbReference type="ARBA" id="ARBA00022679"/>
    </source>
</evidence>
<keyword evidence="2" id="KW-0012">Acyltransferase</keyword>
<keyword evidence="1" id="KW-0808">Transferase</keyword>
<reference evidence="4 5" key="1">
    <citation type="submission" date="2021-03" db="EMBL/GenBank/DDBJ databases">
        <title>Sequencing the genomes of 1000 actinobacteria strains.</title>
        <authorList>
            <person name="Klenk H.-P."/>
        </authorList>
    </citation>
    <scope>NUCLEOTIDE SEQUENCE [LARGE SCALE GENOMIC DNA]</scope>
    <source>
        <strain evidence="4 5">DSM 13468</strain>
    </source>
</reference>
<evidence type="ECO:0000259" key="3">
    <source>
        <dbReference type="PROSITE" id="PS51186"/>
    </source>
</evidence>
<keyword evidence="5" id="KW-1185">Reference proteome</keyword>
<organism evidence="4 5">
    <name type="scientific">Microbacterium phyllosphaerae</name>
    <dbReference type="NCBI Taxonomy" id="124798"/>
    <lineage>
        <taxon>Bacteria</taxon>
        <taxon>Bacillati</taxon>
        <taxon>Actinomycetota</taxon>
        <taxon>Actinomycetes</taxon>
        <taxon>Micrococcales</taxon>
        <taxon>Microbacteriaceae</taxon>
        <taxon>Microbacterium</taxon>
    </lineage>
</organism>
<gene>
    <name evidence="4" type="ORF">JOF42_001676</name>
</gene>